<dbReference type="SUPFAM" id="SSF50494">
    <property type="entry name" value="Trypsin-like serine proteases"/>
    <property type="match status" value="1"/>
</dbReference>
<evidence type="ECO:0000256" key="6">
    <source>
        <dbReference type="PIRSR" id="PIRSR608256-1"/>
    </source>
</evidence>
<dbReference type="PANTHER" id="PTHR15462">
    <property type="entry name" value="SERINE PROTEASE"/>
    <property type="match status" value="1"/>
</dbReference>
<dbReference type="PRINTS" id="PR00839">
    <property type="entry name" value="V8PROTEASE"/>
</dbReference>
<keyword evidence="5 7" id="KW-0720">Serine protease</keyword>
<proteinExistence type="inferred from homology"/>
<protein>
    <recommendedName>
        <fullName evidence="7">Serine protease</fullName>
        <ecNumber evidence="7">3.4.21.-</ecNumber>
    </recommendedName>
</protein>
<evidence type="ECO:0000256" key="4">
    <source>
        <dbReference type="ARBA" id="ARBA00022801"/>
    </source>
</evidence>
<gene>
    <name evidence="8" type="ORF">DXC93_14960</name>
</gene>
<reference evidence="8 9" key="1">
    <citation type="submission" date="2018-08" db="EMBL/GenBank/DDBJ databases">
        <title>A genome reference for cultivated species of the human gut microbiota.</title>
        <authorList>
            <person name="Zou Y."/>
            <person name="Xue W."/>
            <person name="Luo G."/>
        </authorList>
    </citation>
    <scope>NUCLEOTIDE SEQUENCE [LARGE SCALE GENOMIC DNA]</scope>
    <source>
        <strain evidence="8 9">TF09-3</strain>
    </source>
</reference>
<organism evidence="8 9">
    <name type="scientific">Dorea formicigenerans</name>
    <dbReference type="NCBI Taxonomy" id="39486"/>
    <lineage>
        <taxon>Bacteria</taxon>
        <taxon>Bacillati</taxon>
        <taxon>Bacillota</taxon>
        <taxon>Clostridia</taxon>
        <taxon>Lachnospirales</taxon>
        <taxon>Lachnospiraceae</taxon>
        <taxon>Dorea</taxon>
    </lineage>
</organism>
<feature type="active site" description="Charge relay system" evidence="6">
    <location>
        <position position="181"/>
    </location>
</feature>
<dbReference type="InterPro" id="IPR050966">
    <property type="entry name" value="Glutamyl_endopeptidase"/>
</dbReference>
<dbReference type="GO" id="GO:0008236">
    <property type="term" value="F:serine-type peptidase activity"/>
    <property type="evidence" value="ECO:0007669"/>
    <property type="project" value="UniProtKB-KW"/>
</dbReference>
<dbReference type="Pfam" id="PF13365">
    <property type="entry name" value="Trypsin_2"/>
    <property type="match status" value="1"/>
</dbReference>
<evidence type="ECO:0000256" key="5">
    <source>
        <dbReference type="ARBA" id="ARBA00022825"/>
    </source>
</evidence>
<feature type="active site" description="Charge relay system" evidence="6">
    <location>
        <position position="253"/>
    </location>
</feature>
<keyword evidence="2 7" id="KW-0645">Protease</keyword>
<name>A0A3E4PHF3_9FIRM</name>
<dbReference type="EC" id="3.4.21.-" evidence="7"/>
<comment type="similarity">
    <text evidence="1 7">Belongs to the peptidase S1B family.</text>
</comment>
<evidence type="ECO:0000313" key="8">
    <source>
        <dbReference type="EMBL" id="RGK79407.1"/>
    </source>
</evidence>
<dbReference type="GO" id="GO:0006508">
    <property type="term" value="P:proteolysis"/>
    <property type="evidence" value="ECO:0007669"/>
    <property type="project" value="UniProtKB-KW"/>
</dbReference>
<accession>A0A3E4PHF3</accession>
<dbReference type="PANTHER" id="PTHR15462:SF8">
    <property type="entry name" value="SERINE PROTEASE"/>
    <property type="match status" value="1"/>
</dbReference>
<dbReference type="InterPro" id="IPR043504">
    <property type="entry name" value="Peptidase_S1_PA_chymotrypsin"/>
</dbReference>
<keyword evidence="3" id="KW-0732">Signal</keyword>
<dbReference type="EMBL" id="QSRA01000028">
    <property type="protein sequence ID" value="RGK79407.1"/>
    <property type="molecule type" value="Genomic_DNA"/>
</dbReference>
<sequence>MFNYMSIQKGRTPMRKVLLTLATLTLSVLIGGDLTIYASDIESENNVIQIYEKNLETGEETRENITVSTDENILNAESYQTETISPNIIIGEDESVQVPDILLSTMPYSAIGRVRATYYDGTSATGTGFLFGPNDVATAAHVLYNRNGSIAETVSFWLPGTGGPVATYTGTQLAIPGEFMDNRDINYDWGMFHINSNIGNTTGYLGWTTDISVDTTVQVIGYPSDQMMMAGKQVKSVTSTLIKYDVDTRPGNSGSPVLNRSLDDQIVAIHTGGIDSEQLNRGTRVTSRMASVLSTYRNE</sequence>
<evidence type="ECO:0000313" key="9">
    <source>
        <dbReference type="Proteomes" id="UP000261324"/>
    </source>
</evidence>
<dbReference type="Proteomes" id="UP000261324">
    <property type="component" value="Unassembled WGS sequence"/>
</dbReference>
<dbReference type="AlphaFoldDB" id="A0A3E4PHF3"/>
<dbReference type="InterPro" id="IPR009003">
    <property type="entry name" value="Peptidase_S1_PA"/>
</dbReference>
<comment type="caution">
    <text evidence="8">The sequence shown here is derived from an EMBL/GenBank/DDBJ whole genome shotgun (WGS) entry which is preliminary data.</text>
</comment>
<evidence type="ECO:0000256" key="2">
    <source>
        <dbReference type="ARBA" id="ARBA00022670"/>
    </source>
</evidence>
<feature type="active site" description="Charge relay system" evidence="6">
    <location>
        <position position="141"/>
    </location>
</feature>
<evidence type="ECO:0000256" key="1">
    <source>
        <dbReference type="ARBA" id="ARBA00008764"/>
    </source>
</evidence>
<dbReference type="InterPro" id="IPR008256">
    <property type="entry name" value="Peptidase_S1B"/>
</dbReference>
<dbReference type="Gene3D" id="2.40.10.10">
    <property type="entry name" value="Trypsin-like serine proteases"/>
    <property type="match status" value="2"/>
</dbReference>
<evidence type="ECO:0000256" key="7">
    <source>
        <dbReference type="RuleBase" id="RU004296"/>
    </source>
</evidence>
<keyword evidence="4 7" id="KW-0378">Hydrolase</keyword>
<evidence type="ECO:0000256" key="3">
    <source>
        <dbReference type="ARBA" id="ARBA00022729"/>
    </source>
</evidence>